<dbReference type="Gene3D" id="1.20.144.10">
    <property type="entry name" value="Phosphatidic acid phosphatase type 2/haloperoxidase"/>
    <property type="match status" value="1"/>
</dbReference>
<dbReference type="SUPFAM" id="SSF48317">
    <property type="entry name" value="Acid phosphatase/Vanadium-dependent haloperoxidase"/>
    <property type="match status" value="1"/>
</dbReference>
<feature type="compositionally biased region" description="Acidic residues" evidence="1">
    <location>
        <begin position="34"/>
        <end position="45"/>
    </location>
</feature>
<evidence type="ECO:0000256" key="1">
    <source>
        <dbReference type="SAM" id="MobiDB-lite"/>
    </source>
</evidence>
<accession>A0A8C6UBM3</accession>
<dbReference type="PANTHER" id="PTHR14969">
    <property type="entry name" value="SPHINGOSINE-1-PHOSPHATE PHOSPHOHYDROLASE"/>
    <property type="match status" value="1"/>
</dbReference>
<dbReference type="InterPro" id="IPR000326">
    <property type="entry name" value="PAP2/HPO"/>
</dbReference>
<evidence type="ECO:0000259" key="3">
    <source>
        <dbReference type="SMART" id="SM00014"/>
    </source>
</evidence>
<dbReference type="Pfam" id="PF01569">
    <property type="entry name" value="PAP2"/>
    <property type="match status" value="1"/>
</dbReference>
<dbReference type="GO" id="GO:0042392">
    <property type="term" value="F:sphingosine-1-phosphate phosphatase activity"/>
    <property type="evidence" value="ECO:0007669"/>
    <property type="project" value="TreeGrafter"/>
</dbReference>
<dbReference type="CDD" id="cd03388">
    <property type="entry name" value="PAP2_SPPase1"/>
    <property type="match status" value="1"/>
</dbReference>
<feature type="transmembrane region" description="Helical" evidence="2">
    <location>
        <begin position="225"/>
        <end position="246"/>
    </location>
</feature>
<evidence type="ECO:0000313" key="4">
    <source>
        <dbReference type="Ensembl" id="ENSNMLP00000034668.1"/>
    </source>
</evidence>
<dbReference type="InterPro" id="IPR036938">
    <property type="entry name" value="PAP2/HPO_sf"/>
</dbReference>
<dbReference type="AlphaFoldDB" id="A0A8C6UBM3"/>
<feature type="transmembrane region" description="Helical" evidence="2">
    <location>
        <begin position="170"/>
        <end position="191"/>
    </location>
</feature>
<feature type="transmembrane region" description="Helical" evidence="2">
    <location>
        <begin position="323"/>
        <end position="344"/>
    </location>
</feature>
<feature type="region of interest" description="Disordered" evidence="1">
    <location>
        <begin position="32"/>
        <end position="69"/>
    </location>
</feature>
<keyword evidence="5" id="KW-1185">Reference proteome</keyword>
<feature type="transmembrane region" description="Helical" evidence="2">
    <location>
        <begin position="197"/>
        <end position="218"/>
    </location>
</feature>
<evidence type="ECO:0000256" key="2">
    <source>
        <dbReference type="SAM" id="Phobius"/>
    </source>
</evidence>
<dbReference type="PANTHER" id="PTHR14969:SF14">
    <property type="entry name" value="SPHINGOSINE-1-PHOSPHATE PHOSPHATASE 2"/>
    <property type="match status" value="1"/>
</dbReference>
<name>A0A8C6UBM3_9GOBI</name>
<keyword evidence="2" id="KW-1133">Transmembrane helix</keyword>
<reference evidence="4" key="2">
    <citation type="submission" date="2025-09" db="UniProtKB">
        <authorList>
            <consortium name="Ensembl"/>
        </authorList>
    </citation>
    <scope>IDENTIFICATION</scope>
</reference>
<proteinExistence type="predicted"/>
<keyword evidence="2" id="KW-0472">Membrane</keyword>
<protein>
    <submittedName>
        <fullName evidence="4">Sphingosine-1-phosphate phosphatase 2</fullName>
    </submittedName>
</protein>
<dbReference type="Proteomes" id="UP000694523">
    <property type="component" value="Unplaced"/>
</dbReference>
<evidence type="ECO:0000313" key="5">
    <source>
        <dbReference type="Proteomes" id="UP000694523"/>
    </source>
</evidence>
<feature type="transmembrane region" description="Helical" evidence="2">
    <location>
        <begin position="96"/>
        <end position="119"/>
    </location>
</feature>
<feature type="transmembrane region" description="Helical" evidence="2">
    <location>
        <begin position="252"/>
        <end position="274"/>
    </location>
</feature>
<reference evidence="4" key="1">
    <citation type="submission" date="2025-08" db="UniProtKB">
        <authorList>
            <consortium name="Ensembl"/>
        </authorList>
    </citation>
    <scope>IDENTIFICATION</scope>
</reference>
<dbReference type="Ensembl" id="ENSNMLT00000038618.1">
    <property type="protein sequence ID" value="ENSNMLP00000034668.1"/>
    <property type="gene ID" value="ENSNMLG00000021552.1"/>
</dbReference>
<feature type="transmembrane region" description="Helical" evidence="2">
    <location>
        <begin position="383"/>
        <end position="406"/>
    </location>
</feature>
<dbReference type="GO" id="GO:0005789">
    <property type="term" value="C:endoplasmic reticulum membrane"/>
    <property type="evidence" value="ECO:0007669"/>
    <property type="project" value="TreeGrafter"/>
</dbReference>
<organism evidence="4 5">
    <name type="scientific">Neogobius melanostomus</name>
    <name type="common">round goby</name>
    <dbReference type="NCBI Taxonomy" id="47308"/>
    <lineage>
        <taxon>Eukaryota</taxon>
        <taxon>Metazoa</taxon>
        <taxon>Chordata</taxon>
        <taxon>Craniata</taxon>
        <taxon>Vertebrata</taxon>
        <taxon>Euteleostomi</taxon>
        <taxon>Actinopterygii</taxon>
        <taxon>Neopterygii</taxon>
        <taxon>Teleostei</taxon>
        <taxon>Neoteleostei</taxon>
        <taxon>Acanthomorphata</taxon>
        <taxon>Gobiaria</taxon>
        <taxon>Gobiiformes</taxon>
        <taxon>Gobioidei</taxon>
        <taxon>Gobiidae</taxon>
        <taxon>Benthophilinae</taxon>
        <taxon>Neogobiini</taxon>
        <taxon>Neogobius</taxon>
    </lineage>
</organism>
<dbReference type="GO" id="GO:0006670">
    <property type="term" value="P:sphingosine metabolic process"/>
    <property type="evidence" value="ECO:0007669"/>
    <property type="project" value="TreeGrafter"/>
</dbReference>
<sequence length="407" mass="45687">MSARLLDFLARLQDSELVARFQRRCGLHLVVHEEGEEEDEEEEEEAHQTGTGAPPRGLGEGARGGLRQRQDNNSNVEYCVKEARSRLGYEVRSRPLHLLFLFSAALGNEVFYITCLPWLHWNLDPFLCRRLVNMWTLVMYVGQALKDLLKLPRPLSPPVVKLERRFNAEYGLPSTHAMAATAIAFTFLYSAPARIQFQFEAGLVIALTLSSLVCLSRIYTGMHSVLDVICGIIISSIILLFTYPYWDTFDHYQLTSALSPAFGIGLPLLLSYIYPTLDHYSPTRGDTTTILGSWAGCSVGYWFNVQLGETFEPKDPLPVPLPALTANGLALGTARFVLGVLALVGTRQVVKSASLSVLYWFYKVPKSDVNARRRKEFEVPYKFVTYTSVGLVNSILVNRAFMYMGLL</sequence>
<feature type="domain" description="Phosphatidic acid phosphatase type 2/haloperoxidase" evidence="3">
    <location>
        <begin position="129"/>
        <end position="243"/>
    </location>
</feature>
<keyword evidence="2" id="KW-0812">Transmembrane</keyword>
<dbReference type="SMART" id="SM00014">
    <property type="entry name" value="acidPPc"/>
    <property type="match status" value="1"/>
</dbReference>